<evidence type="ECO:0000313" key="2">
    <source>
        <dbReference type="EMBL" id="MYZ48563.1"/>
    </source>
</evidence>
<dbReference type="InterPro" id="IPR036410">
    <property type="entry name" value="HSP_DnaJ_Cys-rich_dom_sf"/>
</dbReference>
<proteinExistence type="predicted"/>
<dbReference type="RefSeq" id="WP_161140910.1">
    <property type="nucleotide sequence ID" value="NZ_SPKJ01000041.1"/>
</dbReference>
<gene>
    <name evidence="2" type="ORF">E4O86_12665</name>
</gene>
<dbReference type="SUPFAM" id="SSF57938">
    <property type="entry name" value="DnaJ/Hsp40 cysteine-rich domain"/>
    <property type="match status" value="1"/>
</dbReference>
<comment type="caution">
    <text evidence="2">The sequence shown here is derived from an EMBL/GenBank/DDBJ whole genome shotgun (WGS) entry which is preliminary data.</text>
</comment>
<protein>
    <recommendedName>
        <fullName evidence="4">Chaperone protein DnaJ</fullName>
    </recommendedName>
</protein>
<evidence type="ECO:0000256" key="1">
    <source>
        <dbReference type="SAM" id="MobiDB-lite"/>
    </source>
</evidence>
<reference evidence="2" key="1">
    <citation type="submission" date="2019-03" db="EMBL/GenBank/DDBJ databases">
        <title>Afifella sp. nov., isolated from activated sludge.</title>
        <authorList>
            <person name="Li Q."/>
            <person name="Liu Y."/>
        </authorList>
    </citation>
    <scope>NUCLEOTIDE SEQUENCE</scope>
    <source>
        <strain evidence="2">L72</strain>
    </source>
</reference>
<dbReference type="EMBL" id="SPKJ01000041">
    <property type="protein sequence ID" value="MYZ48563.1"/>
    <property type="molecule type" value="Genomic_DNA"/>
</dbReference>
<dbReference type="OrthoDB" id="7307073at2"/>
<evidence type="ECO:0000313" key="3">
    <source>
        <dbReference type="Proteomes" id="UP000773614"/>
    </source>
</evidence>
<name>A0A964T4W1_9HYPH</name>
<dbReference type="AlphaFoldDB" id="A0A964T4W1"/>
<sequence length="71" mass="6715">MSSGEKDPTKAQAAVETGANPGANPGDEAAPGTPGSGENICPVCGGTGRLDGRKCQSCGGTGRVIEGIGGG</sequence>
<evidence type="ECO:0008006" key="4">
    <source>
        <dbReference type="Google" id="ProtNLM"/>
    </source>
</evidence>
<dbReference type="Gene3D" id="6.20.20.10">
    <property type="match status" value="1"/>
</dbReference>
<keyword evidence="3" id="KW-1185">Reference proteome</keyword>
<organism evidence="2 3">
    <name type="scientific">Propylenella binzhouense</name>
    <dbReference type="NCBI Taxonomy" id="2555902"/>
    <lineage>
        <taxon>Bacteria</taxon>
        <taxon>Pseudomonadati</taxon>
        <taxon>Pseudomonadota</taxon>
        <taxon>Alphaproteobacteria</taxon>
        <taxon>Hyphomicrobiales</taxon>
        <taxon>Propylenellaceae</taxon>
        <taxon>Propylenella</taxon>
    </lineage>
</organism>
<feature type="region of interest" description="Disordered" evidence="1">
    <location>
        <begin position="1"/>
        <end position="43"/>
    </location>
</feature>
<accession>A0A964T4W1</accession>
<dbReference type="Proteomes" id="UP000773614">
    <property type="component" value="Unassembled WGS sequence"/>
</dbReference>